<dbReference type="RefSeq" id="WP_099383966.1">
    <property type="nucleotide sequence ID" value="NZ_PEBD01000010.1"/>
</dbReference>
<evidence type="ECO:0000313" key="1">
    <source>
        <dbReference type="EMBL" id="PHV65606.1"/>
    </source>
</evidence>
<reference evidence="1 2" key="1">
    <citation type="submission" date="2017-10" db="EMBL/GenBank/DDBJ databases">
        <title>The draft genome sequence of Williamsia sp. BULT 1.1 isolated from the semi-arid grassland soils from South Africa.</title>
        <authorList>
            <person name="Kabwe M.H."/>
            <person name="Govender N."/>
            <person name="Mutseka Lunga P."/>
            <person name="Vikram S."/>
            <person name="Makhalanyane T.P."/>
        </authorList>
    </citation>
    <scope>NUCLEOTIDE SEQUENCE [LARGE SCALE GENOMIC DNA]</scope>
    <source>
        <strain evidence="1 2">BULT 1.1</strain>
    </source>
</reference>
<protein>
    <submittedName>
        <fullName evidence="1">Uncharacterized protein</fullName>
    </submittedName>
</protein>
<sequence length="377" mass="40202">MRIGVESGLWTTGNVERALPLVTVLEVSGAVMSWTLDEQSAPQIEFTDASRADWLWRVVGERGHVVVVAVTDGPTDSAVAIELDGIDMDTEAVEIPRRLALGHWLRRWWPAGVGDGITALDRPLLDAEIAILTSAAEVFFTDDTIDSGVAELLSQHAAALTEHVRWGDPRVVEMVRRCVDLVEEVGIDDPVHRSEWAELSALTAHMDALATPPSGRQDDYALAAGSGSAPRTDAIAAGTDTIRWGGVPAETFDSAEDTVDWYVRADPAVAVIIAAAVVPGADPAGIDVSVRAGGVSGSAVLGSDGRASVPLVDTDGEPMNDDQAWSHDWSSTSVTVGVPVEETRETRDRVRAFARRRLDEPGPDAFLAEILAAEADY</sequence>
<proteinExistence type="predicted"/>
<evidence type="ECO:0000313" key="2">
    <source>
        <dbReference type="Proteomes" id="UP000225108"/>
    </source>
</evidence>
<accession>A0A2G3PIP5</accession>
<gene>
    <name evidence="1" type="ORF">CSW57_17845</name>
</gene>
<dbReference type="AlphaFoldDB" id="A0A2G3PIP5"/>
<dbReference type="Proteomes" id="UP000225108">
    <property type="component" value="Unassembled WGS sequence"/>
</dbReference>
<organism evidence="1 2">
    <name type="scientific">Williamsia marianensis</name>
    <dbReference type="NCBI Taxonomy" id="85044"/>
    <lineage>
        <taxon>Bacteria</taxon>
        <taxon>Bacillati</taxon>
        <taxon>Actinomycetota</taxon>
        <taxon>Actinomycetes</taxon>
        <taxon>Mycobacteriales</taxon>
        <taxon>Nocardiaceae</taxon>
        <taxon>Williamsia</taxon>
    </lineage>
</organism>
<comment type="caution">
    <text evidence="1">The sequence shown here is derived from an EMBL/GenBank/DDBJ whole genome shotgun (WGS) entry which is preliminary data.</text>
</comment>
<dbReference type="EMBL" id="PEBD01000010">
    <property type="protein sequence ID" value="PHV65606.1"/>
    <property type="molecule type" value="Genomic_DNA"/>
</dbReference>
<name>A0A2G3PIP5_WILMA</name>